<dbReference type="InterPro" id="IPR022500">
    <property type="entry name" value="PRTRC_ThiF"/>
</dbReference>
<accession>A0A1I5EXE9</accession>
<dbReference type="GO" id="GO:0004792">
    <property type="term" value="F:thiosulfate-cyanide sulfurtransferase activity"/>
    <property type="evidence" value="ECO:0007669"/>
    <property type="project" value="TreeGrafter"/>
</dbReference>
<dbReference type="PANTHER" id="PTHR10953">
    <property type="entry name" value="UBIQUITIN-ACTIVATING ENZYME E1"/>
    <property type="match status" value="1"/>
</dbReference>
<dbReference type="AlphaFoldDB" id="A0A1I5EXE9"/>
<dbReference type="CDD" id="cd01483">
    <property type="entry name" value="E1_enzyme_family"/>
    <property type="match status" value="1"/>
</dbReference>
<dbReference type="Gene3D" id="3.40.50.720">
    <property type="entry name" value="NAD(P)-binding Rossmann-like Domain"/>
    <property type="match status" value="1"/>
</dbReference>
<sequence length="265" mass="29940">MKKIHYTDSYLLKPYHPVTIHVAGAGGTGSQVITNLARMNVALQALGHPGLHVTVFDPDIITEANIGRQLFSETELGQCKATAAVTRVNHFFGTTWTAENCRYPVRKTQENGDDRTKPANIIITCTDNTRSRLELWRFLKKYREASVNNERAVYYWMDFGNAQTTGQVFIGTVRNKIRQPASKEFMPVPGMNVITEEVNYFTIEEKDSGPSCSLAEALERQDLYINSILAQVGCDILWKMFKEGRTLYRGAYINLDTLRVNPIPV</sequence>
<dbReference type="EMBL" id="FOUM01000071">
    <property type="protein sequence ID" value="SFO16093.1"/>
    <property type="molecule type" value="Genomic_DNA"/>
</dbReference>
<evidence type="ECO:0000313" key="3">
    <source>
        <dbReference type="Proteomes" id="UP000183766"/>
    </source>
</evidence>
<dbReference type="GO" id="GO:0008641">
    <property type="term" value="F:ubiquitin-like modifier activating enzyme activity"/>
    <property type="evidence" value="ECO:0007669"/>
    <property type="project" value="InterPro"/>
</dbReference>
<reference evidence="2 3" key="1">
    <citation type="submission" date="2016-10" db="EMBL/GenBank/DDBJ databases">
        <authorList>
            <person name="de Groot N.N."/>
        </authorList>
    </citation>
    <scope>NUCLEOTIDE SEQUENCE [LARGE SCALE GENOMIC DNA]</scope>
    <source>
        <strain evidence="2 3">NLAE-zl-C202</strain>
    </source>
</reference>
<dbReference type="PANTHER" id="PTHR10953:SF247">
    <property type="entry name" value="SLL6053 PROTEIN"/>
    <property type="match status" value="1"/>
</dbReference>
<dbReference type="GO" id="GO:0005737">
    <property type="term" value="C:cytoplasm"/>
    <property type="evidence" value="ECO:0007669"/>
    <property type="project" value="TreeGrafter"/>
</dbReference>
<dbReference type="GO" id="GO:0016779">
    <property type="term" value="F:nucleotidyltransferase activity"/>
    <property type="evidence" value="ECO:0007669"/>
    <property type="project" value="TreeGrafter"/>
</dbReference>
<proteinExistence type="predicted"/>
<evidence type="ECO:0000313" key="2">
    <source>
        <dbReference type="EMBL" id="SFO16093.1"/>
    </source>
</evidence>
<gene>
    <name evidence="2" type="ORF">SAMN05216250_17111</name>
</gene>
<protein>
    <submittedName>
        <fullName evidence="2">PRTRC system ThiF family protein</fullName>
    </submittedName>
</protein>
<dbReference type="SUPFAM" id="SSF69572">
    <property type="entry name" value="Activating enzymes of the ubiquitin-like proteins"/>
    <property type="match status" value="1"/>
</dbReference>
<dbReference type="InterPro" id="IPR035985">
    <property type="entry name" value="Ubiquitin-activating_enz"/>
</dbReference>
<name>A0A1I5EXE9_9BACE</name>
<evidence type="ECO:0000259" key="1">
    <source>
        <dbReference type="Pfam" id="PF00899"/>
    </source>
</evidence>
<dbReference type="Pfam" id="PF00899">
    <property type="entry name" value="ThiF"/>
    <property type="match status" value="1"/>
</dbReference>
<organism evidence="2 3">
    <name type="scientific">Bacteroides xylanisolvens</name>
    <dbReference type="NCBI Taxonomy" id="371601"/>
    <lineage>
        <taxon>Bacteria</taxon>
        <taxon>Pseudomonadati</taxon>
        <taxon>Bacteroidota</taxon>
        <taxon>Bacteroidia</taxon>
        <taxon>Bacteroidales</taxon>
        <taxon>Bacteroidaceae</taxon>
        <taxon>Bacteroides</taxon>
    </lineage>
</organism>
<dbReference type="Proteomes" id="UP000183766">
    <property type="component" value="Unassembled WGS sequence"/>
</dbReference>
<dbReference type="NCBIfam" id="TIGR03736">
    <property type="entry name" value="PRTRC_ThiF"/>
    <property type="match status" value="1"/>
</dbReference>
<dbReference type="RefSeq" id="WP_074911489.1">
    <property type="nucleotide sequence ID" value="NZ_FOUM01000071.1"/>
</dbReference>
<feature type="domain" description="THIF-type NAD/FAD binding fold" evidence="1">
    <location>
        <begin position="19"/>
        <end position="169"/>
    </location>
</feature>
<dbReference type="InterPro" id="IPR045886">
    <property type="entry name" value="ThiF/MoeB/HesA"/>
</dbReference>
<dbReference type="InterPro" id="IPR000594">
    <property type="entry name" value="ThiF_NAD_FAD-bd"/>
</dbReference>